<proteinExistence type="predicted"/>
<evidence type="ECO:0000313" key="2">
    <source>
        <dbReference type="EMBL" id="RBP57325.1"/>
    </source>
</evidence>
<dbReference type="EMBL" id="QNRY01000069">
    <property type="protein sequence ID" value="RBP57325.1"/>
    <property type="molecule type" value="Genomic_DNA"/>
</dbReference>
<sequence>MTTQLSIESLSVIAHNGIPVITTDLLAQLYGTDTARIRNNFARNKERFTDGKHYYKLTDYELRDFKHRVSLRDSVKIPVNSRALTLWTQRGAARHAKMLETDQAWEVFEKLEDCYFSQREKAIEEAPRKIRQSTAKQLIPLRQTAERLIATGMGNIYPDIWKLVHQRFDVEHIHQLPPDQIGEAIDYLEGLEGEWIGKQKQAVSLPISYPMEYFDQFKWMMGQKAFSAPWNYPANMLIPNGDYPNPLAHLLHDLRKAGYQVEAAQFQLLALQHHLEMFRHKVDRVERAIR</sequence>
<dbReference type="OrthoDB" id="5574448at2"/>
<gene>
    <name evidence="2" type="ORF">DES54_1693</name>
</gene>
<evidence type="ECO:0000313" key="3">
    <source>
        <dbReference type="Proteomes" id="UP000253046"/>
    </source>
</evidence>
<accession>A0A366HYA7</accession>
<name>A0A366HYA7_9GAMM</name>
<evidence type="ECO:0000259" key="1">
    <source>
        <dbReference type="Pfam" id="PF10543"/>
    </source>
</evidence>
<reference evidence="2 3" key="1">
    <citation type="submission" date="2018-06" db="EMBL/GenBank/DDBJ databases">
        <title>Genomic Encyclopedia of Type Strains, Phase IV (KMG-IV): sequencing the most valuable type-strain genomes for metagenomic binning, comparative biology and taxonomic classification.</title>
        <authorList>
            <person name="Goeker M."/>
        </authorList>
    </citation>
    <scope>NUCLEOTIDE SEQUENCE [LARGE SCALE GENOMIC DNA]</scope>
    <source>
        <strain evidence="2 3">DSM 30166</strain>
    </source>
</reference>
<keyword evidence="3" id="KW-1185">Reference proteome</keyword>
<dbReference type="AlphaFoldDB" id="A0A366HYA7"/>
<protein>
    <submittedName>
        <fullName evidence="2">ORF6N domain-containing protein</fullName>
    </submittedName>
</protein>
<dbReference type="InterPro" id="IPR018873">
    <property type="entry name" value="KilA-N_DNA-bd_domain"/>
</dbReference>
<organism evidence="2 3">
    <name type="scientific">Brenneria salicis ATCC 15712 = DSM 30166</name>
    <dbReference type="NCBI Taxonomy" id="714314"/>
    <lineage>
        <taxon>Bacteria</taxon>
        <taxon>Pseudomonadati</taxon>
        <taxon>Pseudomonadota</taxon>
        <taxon>Gammaproteobacteria</taxon>
        <taxon>Enterobacterales</taxon>
        <taxon>Pectobacteriaceae</taxon>
        <taxon>Brenneria</taxon>
    </lineage>
</organism>
<dbReference type="Proteomes" id="UP000253046">
    <property type="component" value="Unassembled WGS sequence"/>
</dbReference>
<comment type="caution">
    <text evidence="2">The sequence shown here is derived from an EMBL/GenBank/DDBJ whole genome shotgun (WGS) entry which is preliminary data.</text>
</comment>
<feature type="domain" description="KilA-N DNA-binding" evidence="1">
    <location>
        <begin position="11"/>
        <end position="98"/>
    </location>
</feature>
<dbReference type="Pfam" id="PF10543">
    <property type="entry name" value="ORF6N"/>
    <property type="match status" value="1"/>
</dbReference>